<dbReference type="Proteomes" id="UP001141806">
    <property type="component" value="Unassembled WGS sequence"/>
</dbReference>
<proteinExistence type="predicted"/>
<evidence type="ECO:0000313" key="2">
    <source>
        <dbReference type="EMBL" id="KAJ4969517.1"/>
    </source>
</evidence>
<accession>A0A9Q0KFF0</accession>
<organism evidence="2 3">
    <name type="scientific">Protea cynaroides</name>
    <dbReference type="NCBI Taxonomy" id="273540"/>
    <lineage>
        <taxon>Eukaryota</taxon>
        <taxon>Viridiplantae</taxon>
        <taxon>Streptophyta</taxon>
        <taxon>Embryophyta</taxon>
        <taxon>Tracheophyta</taxon>
        <taxon>Spermatophyta</taxon>
        <taxon>Magnoliopsida</taxon>
        <taxon>Proteales</taxon>
        <taxon>Proteaceae</taxon>
        <taxon>Protea</taxon>
    </lineage>
</organism>
<feature type="chain" id="PRO_5040410432" evidence="1">
    <location>
        <begin position="20"/>
        <end position="176"/>
    </location>
</feature>
<name>A0A9Q0KFF0_9MAGN</name>
<comment type="caution">
    <text evidence="2">The sequence shown here is derived from an EMBL/GenBank/DDBJ whole genome shotgun (WGS) entry which is preliminary data.</text>
</comment>
<gene>
    <name evidence="2" type="ORF">NE237_016218</name>
</gene>
<evidence type="ECO:0000313" key="3">
    <source>
        <dbReference type="Proteomes" id="UP001141806"/>
    </source>
</evidence>
<keyword evidence="3" id="KW-1185">Reference proteome</keyword>
<feature type="signal peptide" evidence="1">
    <location>
        <begin position="1"/>
        <end position="19"/>
    </location>
</feature>
<protein>
    <submittedName>
        <fullName evidence="2">Uncharacterized protein</fullName>
    </submittedName>
</protein>
<dbReference type="AlphaFoldDB" id="A0A9Q0KFF0"/>
<dbReference type="EMBL" id="JAMYWD010000006">
    <property type="protein sequence ID" value="KAJ4969517.1"/>
    <property type="molecule type" value="Genomic_DNA"/>
</dbReference>
<reference evidence="2" key="1">
    <citation type="journal article" date="2023" name="Plant J.">
        <title>The genome of the king protea, Protea cynaroides.</title>
        <authorList>
            <person name="Chang J."/>
            <person name="Duong T.A."/>
            <person name="Schoeman C."/>
            <person name="Ma X."/>
            <person name="Roodt D."/>
            <person name="Barker N."/>
            <person name="Li Z."/>
            <person name="Van de Peer Y."/>
            <person name="Mizrachi E."/>
        </authorList>
    </citation>
    <scope>NUCLEOTIDE SEQUENCE</scope>
    <source>
        <tissue evidence="2">Young leaves</tissue>
    </source>
</reference>
<sequence length="176" mass="19270">MSRSMTPITSLNLTPLVFAFGVISHQPMEGSISERTAGLNYTISKNPNHGSGKSPMSLDQLPTKDNLPFSHTPIPFSIKTTTDLAHSNSQFDDLNLVCKSPLHSLRSQLFTPLDVSSPIDRDFENPPSLSMMNPSEGNPLLAYPNHPLGRNILLLEISRPSGDHIIFVALKYSTMG</sequence>
<keyword evidence="1" id="KW-0732">Signal</keyword>
<evidence type="ECO:0000256" key="1">
    <source>
        <dbReference type="SAM" id="SignalP"/>
    </source>
</evidence>